<dbReference type="Proteomes" id="UP001282284">
    <property type="component" value="Unassembled WGS sequence"/>
</dbReference>
<evidence type="ECO:0000256" key="1">
    <source>
        <dbReference type="SAM" id="Phobius"/>
    </source>
</evidence>
<feature type="transmembrane region" description="Helical" evidence="1">
    <location>
        <begin position="30"/>
        <end position="53"/>
    </location>
</feature>
<evidence type="ECO:0000313" key="3">
    <source>
        <dbReference type="Proteomes" id="UP001282284"/>
    </source>
</evidence>
<evidence type="ECO:0000313" key="2">
    <source>
        <dbReference type="EMBL" id="MDW0112453.1"/>
    </source>
</evidence>
<reference evidence="2 3" key="1">
    <citation type="submission" date="2023-06" db="EMBL/GenBank/DDBJ databases">
        <title>Sporosarcina sp. nov., isolated from Korean traditional fermented seafood 'Jeotgal'.</title>
        <authorList>
            <person name="Yang A.I."/>
            <person name="Shin N.-R."/>
        </authorList>
    </citation>
    <scope>NUCLEOTIDE SEQUENCE [LARGE SCALE GENOMIC DNA]</scope>
    <source>
        <strain evidence="2 3">KCTC13119</strain>
    </source>
</reference>
<proteinExistence type="predicted"/>
<keyword evidence="1" id="KW-1133">Transmembrane helix</keyword>
<protein>
    <submittedName>
        <fullName evidence="2">Uncharacterized protein</fullName>
    </submittedName>
</protein>
<name>A0ABU4G652_9BACL</name>
<dbReference type="EMBL" id="JAUBDI010000003">
    <property type="protein sequence ID" value="MDW0112453.1"/>
    <property type="molecule type" value="Genomic_DNA"/>
</dbReference>
<gene>
    <name evidence="2" type="ORF">QT711_04595</name>
</gene>
<dbReference type="RefSeq" id="WP_317942352.1">
    <property type="nucleotide sequence ID" value="NZ_JAUBDI010000003.1"/>
</dbReference>
<keyword evidence="1" id="KW-0812">Transmembrane</keyword>
<comment type="caution">
    <text evidence="2">The sequence shown here is derived from an EMBL/GenBank/DDBJ whole genome shotgun (WGS) entry which is preliminary data.</text>
</comment>
<keyword evidence="1" id="KW-0472">Membrane</keyword>
<keyword evidence="3" id="KW-1185">Reference proteome</keyword>
<organism evidence="2 3">
    <name type="scientific">Sporosarcina saromensis</name>
    <dbReference type="NCBI Taxonomy" id="359365"/>
    <lineage>
        <taxon>Bacteria</taxon>
        <taxon>Bacillati</taxon>
        <taxon>Bacillota</taxon>
        <taxon>Bacilli</taxon>
        <taxon>Bacillales</taxon>
        <taxon>Caryophanaceae</taxon>
        <taxon>Sporosarcina</taxon>
    </lineage>
</organism>
<sequence length="60" mass="6444">MKMPMIISMLVIGSIALVLSITLPVPKTIQWILLIIAVLLNVTSAVTLMVIGVKRTRGTA</sequence>
<accession>A0ABU4G652</accession>